<dbReference type="OrthoDB" id="7574509at2"/>
<dbReference type="InterPro" id="IPR058548">
    <property type="entry name" value="MlaB-like_STAS"/>
</dbReference>
<sequence length="103" mass="10466">MSITMVMASEDVCLPTIGALAEDLKTAIAPGATVRLDLSGAASPDLSVIQLVQAARVSAAATGCDFALSAPADATLHALLTRAAFLPASADDTQFWLHGDIAQ</sequence>
<proteinExistence type="predicted"/>
<dbReference type="Pfam" id="PF13466">
    <property type="entry name" value="STAS_2"/>
    <property type="match status" value="1"/>
</dbReference>
<evidence type="ECO:0000313" key="2">
    <source>
        <dbReference type="EMBL" id="GAM02420.1"/>
    </source>
</evidence>
<keyword evidence="3" id="KW-1185">Reference proteome</keyword>
<gene>
    <name evidence="2" type="ORF">SP5_087_00060</name>
</gene>
<dbReference type="RefSeq" id="WP_052811584.1">
    <property type="nucleotide sequence ID" value="NZ_BBPI01000087.1"/>
</dbReference>
<name>A0A0A1WAC8_9SPHN</name>
<dbReference type="eggNOG" id="ENOG5033DPZ">
    <property type="taxonomic scope" value="Bacteria"/>
</dbReference>
<evidence type="ECO:0000313" key="3">
    <source>
        <dbReference type="Proteomes" id="UP000032305"/>
    </source>
</evidence>
<comment type="caution">
    <text evidence="2">The sequence shown here is derived from an EMBL/GenBank/DDBJ whole genome shotgun (WGS) entry which is preliminary data.</text>
</comment>
<protein>
    <recommendedName>
        <fullName evidence="1">MlaB-like STAS domain-containing protein</fullName>
    </recommendedName>
</protein>
<organism evidence="2 3">
    <name type="scientific">Sphingomonas parapaucimobilis NBRC 15100</name>
    <dbReference type="NCBI Taxonomy" id="1219049"/>
    <lineage>
        <taxon>Bacteria</taxon>
        <taxon>Pseudomonadati</taxon>
        <taxon>Pseudomonadota</taxon>
        <taxon>Alphaproteobacteria</taxon>
        <taxon>Sphingomonadales</taxon>
        <taxon>Sphingomonadaceae</taxon>
        <taxon>Sphingomonas</taxon>
    </lineage>
</organism>
<dbReference type="AlphaFoldDB" id="A0A0A1WAC8"/>
<dbReference type="EMBL" id="BBPI01000087">
    <property type="protein sequence ID" value="GAM02420.1"/>
    <property type="molecule type" value="Genomic_DNA"/>
</dbReference>
<accession>A0A0A1WAC8</accession>
<dbReference type="Proteomes" id="UP000032305">
    <property type="component" value="Unassembled WGS sequence"/>
</dbReference>
<reference evidence="2 3" key="1">
    <citation type="submission" date="2014-11" db="EMBL/GenBank/DDBJ databases">
        <title>Whole genome shotgun sequence of Sphingomonas parapaucimobilis NBRC 15100.</title>
        <authorList>
            <person name="Katano-Makiyama Y."/>
            <person name="Hosoyama A."/>
            <person name="Hashimoto M."/>
            <person name="Hosoyama Y."/>
            <person name="Noguchi M."/>
            <person name="Numata M."/>
            <person name="Tsuchikane K."/>
            <person name="Hirakata S."/>
            <person name="Uohara A."/>
            <person name="Shimodaira J."/>
            <person name="Ohji S."/>
            <person name="Ichikawa N."/>
            <person name="Kimura A."/>
            <person name="Yamazoe A."/>
            <person name="Fujita N."/>
        </authorList>
    </citation>
    <scope>NUCLEOTIDE SEQUENCE [LARGE SCALE GENOMIC DNA]</scope>
    <source>
        <strain evidence="2 3">NBRC 15100</strain>
    </source>
</reference>
<evidence type="ECO:0000259" key="1">
    <source>
        <dbReference type="Pfam" id="PF13466"/>
    </source>
</evidence>
<feature type="domain" description="MlaB-like STAS" evidence="1">
    <location>
        <begin position="10"/>
        <end position="82"/>
    </location>
</feature>